<dbReference type="InterPro" id="IPR003870">
    <property type="entry name" value="DUF222"/>
</dbReference>
<dbReference type="AlphaFoldDB" id="L7LE81"/>
<dbReference type="STRING" id="1121927.GOHSU_76_00010"/>
<dbReference type="RefSeq" id="WP_005944485.1">
    <property type="nucleotide sequence ID" value="NZ_ATVK01000077.1"/>
</dbReference>
<name>L7LE81_9ACTN</name>
<organism evidence="2 3">
    <name type="scientific">Gordonia hirsuta DSM 44140 = NBRC 16056</name>
    <dbReference type="NCBI Taxonomy" id="1121927"/>
    <lineage>
        <taxon>Bacteria</taxon>
        <taxon>Bacillati</taxon>
        <taxon>Actinomycetota</taxon>
        <taxon>Actinomycetes</taxon>
        <taxon>Mycobacteriales</taxon>
        <taxon>Gordoniaceae</taxon>
        <taxon>Gordonia</taxon>
    </lineage>
</organism>
<gene>
    <name evidence="2" type="ORF">GOHSU_76_00010</name>
</gene>
<reference evidence="2 3" key="1">
    <citation type="submission" date="2012-12" db="EMBL/GenBank/DDBJ databases">
        <title>Whole genome shotgun sequence of Gordonia hirsuta NBRC 16056.</title>
        <authorList>
            <person name="Isaki-Nakamura S."/>
            <person name="Hosoyama A."/>
            <person name="Tsuchikane K."/>
            <person name="Katsumata H."/>
            <person name="Baba S."/>
            <person name="Yamazaki S."/>
            <person name="Fujita N."/>
        </authorList>
    </citation>
    <scope>NUCLEOTIDE SEQUENCE [LARGE SCALE GENOMIC DNA]</scope>
    <source>
        <strain evidence="2 3">NBRC 16056</strain>
    </source>
</reference>
<dbReference type="Pfam" id="PF02720">
    <property type="entry name" value="DUF222"/>
    <property type="match status" value="1"/>
</dbReference>
<dbReference type="EMBL" id="BANT01000076">
    <property type="protein sequence ID" value="GAC59036.1"/>
    <property type="molecule type" value="Genomic_DNA"/>
</dbReference>
<sequence>MYASVAWRGQAYLVWEQLRAVGQFLDIVLANLHDRLMDPGPDLESTVAGGGEAVEFDPLDAFTVATAEVQVIFGLPEAKARALVNQAIAAAERLSVTADLLRDGMISADMFAAVVARTAIVDSVEAMRAVDRDLAAALARAGHISVRKAESIADQVVARHDPEGVRRRRAKAAAKKNMTSRDLGDGLAGIFLTTDAEEARLCFEAVDALAKAVCPADRRSLRQRRSAAATARLRGQPFTCGCTDKTGCTAELPTAAAAESGEAGEPGGGLSARQARIVIHAICQKSTLDGDDEEPGWLDGHGVIGADHARELASRPDATVRELDLEVFTDPDQPVEEPLIVEAHTHQPADPYRPTTALDTLARALFQTCTIPGCERPAWHCELDHV</sequence>
<feature type="domain" description="DUF222" evidence="1">
    <location>
        <begin position="59"/>
        <end position="332"/>
    </location>
</feature>
<accession>L7LE81</accession>
<proteinExistence type="predicted"/>
<evidence type="ECO:0000313" key="2">
    <source>
        <dbReference type="EMBL" id="GAC59036.1"/>
    </source>
</evidence>
<evidence type="ECO:0000313" key="3">
    <source>
        <dbReference type="Proteomes" id="UP000053405"/>
    </source>
</evidence>
<feature type="non-terminal residue" evidence="2">
    <location>
        <position position="386"/>
    </location>
</feature>
<keyword evidence="3" id="KW-1185">Reference proteome</keyword>
<evidence type="ECO:0000259" key="1">
    <source>
        <dbReference type="Pfam" id="PF02720"/>
    </source>
</evidence>
<protein>
    <recommendedName>
        <fullName evidence="1">DUF222 domain-containing protein</fullName>
    </recommendedName>
</protein>
<dbReference type="eggNOG" id="COG1403">
    <property type="taxonomic scope" value="Bacteria"/>
</dbReference>
<comment type="caution">
    <text evidence="2">The sequence shown here is derived from an EMBL/GenBank/DDBJ whole genome shotgun (WGS) entry which is preliminary data.</text>
</comment>
<dbReference type="Proteomes" id="UP000053405">
    <property type="component" value="Unassembled WGS sequence"/>
</dbReference>